<evidence type="ECO:0000313" key="11">
    <source>
        <dbReference type="Proteomes" id="UP001360560"/>
    </source>
</evidence>
<evidence type="ECO:0000256" key="1">
    <source>
        <dbReference type="ARBA" id="ARBA00004273"/>
    </source>
</evidence>
<dbReference type="Proteomes" id="UP001360560">
    <property type="component" value="Unassembled WGS sequence"/>
</dbReference>
<dbReference type="GO" id="GO:0006627">
    <property type="term" value="P:protein processing involved in protein targeting to mitochondrion"/>
    <property type="evidence" value="ECO:0007669"/>
    <property type="project" value="TreeGrafter"/>
</dbReference>
<dbReference type="InterPro" id="IPR019757">
    <property type="entry name" value="Pept_S26A_signal_pept_1_Lys-AS"/>
</dbReference>
<evidence type="ECO:0000256" key="7">
    <source>
        <dbReference type="PIRSR" id="PIRSR600223-1"/>
    </source>
</evidence>
<keyword evidence="3 8" id="KW-0378">Hydrolase</keyword>
<evidence type="ECO:0000259" key="9">
    <source>
        <dbReference type="Pfam" id="PF10502"/>
    </source>
</evidence>
<dbReference type="NCBIfam" id="TIGR02227">
    <property type="entry name" value="sigpep_I_bact"/>
    <property type="match status" value="1"/>
</dbReference>
<feature type="active site" evidence="7">
    <location>
        <position position="46"/>
    </location>
</feature>
<dbReference type="GO" id="GO:0004252">
    <property type="term" value="F:serine-type endopeptidase activity"/>
    <property type="evidence" value="ECO:0007669"/>
    <property type="project" value="InterPro"/>
</dbReference>
<comment type="caution">
    <text evidence="10">The sequence shown here is derived from an EMBL/GenBank/DDBJ whole genome shotgun (WGS) entry which is preliminary data.</text>
</comment>
<dbReference type="GO" id="GO:0006465">
    <property type="term" value="P:signal peptide processing"/>
    <property type="evidence" value="ECO:0007669"/>
    <property type="project" value="InterPro"/>
</dbReference>
<gene>
    <name evidence="10" type="ORF">DASC09_031710</name>
</gene>
<dbReference type="InterPro" id="IPR036286">
    <property type="entry name" value="LexA/Signal_pep-like_sf"/>
</dbReference>
<proteinExistence type="inferred from homology"/>
<feature type="active site" evidence="7">
    <location>
        <position position="90"/>
    </location>
</feature>
<evidence type="ECO:0000256" key="2">
    <source>
        <dbReference type="ARBA" id="ARBA00022792"/>
    </source>
</evidence>
<keyword evidence="4 8" id="KW-0496">Mitochondrion</keyword>
<keyword evidence="2 8" id="KW-0999">Mitochondrion inner membrane</keyword>
<dbReference type="PANTHER" id="PTHR12383">
    <property type="entry name" value="PROTEASE FAMILY S26 MITOCHONDRIAL INNER MEMBRANE PROTEASE-RELATED"/>
    <property type="match status" value="1"/>
</dbReference>
<dbReference type="PRINTS" id="PR00727">
    <property type="entry name" value="LEADERPTASE"/>
</dbReference>
<keyword evidence="11" id="KW-1185">Reference proteome</keyword>
<dbReference type="GO" id="GO:0042720">
    <property type="term" value="C:mitochondrial inner membrane peptidase complex"/>
    <property type="evidence" value="ECO:0007669"/>
    <property type="project" value="TreeGrafter"/>
</dbReference>
<keyword evidence="5" id="KW-0472">Membrane</keyword>
<dbReference type="Pfam" id="PF10502">
    <property type="entry name" value="Peptidase_S26"/>
    <property type="match status" value="1"/>
</dbReference>
<dbReference type="Gene3D" id="2.10.109.10">
    <property type="entry name" value="Umud Fragment, subunit A"/>
    <property type="match status" value="1"/>
</dbReference>
<sequence length="234" mass="26772">MRTQSTIFTRYFTAVAKASPIVFNVLLAAHIASSYSYEYIASYGDSMLPTLHSFSDYLVISRAYRRGKGITTGDMVSCCKPTEPMSRVCKRVTGMPGDIILVDPSKSSIYTNFSEYIKDYAVSNKENLGVKDIRDATTDETSQWVDELETTLDKNKTYQEQSSTTHNQFIRIPEGHCWLTGDNLNNSLDSRVYNMVPLALINGKVEYAVYVSSPWKWWTWDIRKIENIYKDKEQ</sequence>
<dbReference type="PROSITE" id="PS00760">
    <property type="entry name" value="SPASE_I_2"/>
    <property type="match status" value="1"/>
</dbReference>
<evidence type="ECO:0000256" key="8">
    <source>
        <dbReference type="RuleBase" id="RU362041"/>
    </source>
</evidence>
<dbReference type="InterPro" id="IPR019533">
    <property type="entry name" value="Peptidase_S26"/>
</dbReference>
<feature type="domain" description="Peptidase S26" evidence="9">
    <location>
        <begin position="21"/>
        <end position="208"/>
    </location>
</feature>
<evidence type="ECO:0000256" key="5">
    <source>
        <dbReference type="ARBA" id="ARBA00023136"/>
    </source>
</evidence>
<dbReference type="GeneID" id="90073821"/>
<name>A0AAV5QMA9_9ASCO</name>
<accession>A0AAV5QMA9</accession>
<dbReference type="RefSeq" id="XP_064852842.1">
    <property type="nucleotide sequence ID" value="XM_064996770.1"/>
</dbReference>
<comment type="subcellular location">
    <subcellularLocation>
        <location evidence="1 8">Mitochondrion inner membrane</location>
    </subcellularLocation>
</comment>
<dbReference type="EMBL" id="BTFZ01000011">
    <property type="protein sequence ID" value="GMM35846.1"/>
    <property type="molecule type" value="Genomic_DNA"/>
</dbReference>
<keyword evidence="8" id="KW-0645">Protease</keyword>
<evidence type="ECO:0000256" key="4">
    <source>
        <dbReference type="ARBA" id="ARBA00023128"/>
    </source>
</evidence>
<dbReference type="CDD" id="cd06530">
    <property type="entry name" value="S26_SPase_I"/>
    <property type="match status" value="1"/>
</dbReference>
<protein>
    <recommendedName>
        <fullName evidence="8">Mitochondrial inner membrane protease subunit</fullName>
        <ecNumber evidence="8">3.4.21.-</ecNumber>
    </recommendedName>
</protein>
<comment type="similarity">
    <text evidence="6">Belongs to the peptidase S26 family. IMP1 subfamily.</text>
</comment>
<dbReference type="AlphaFoldDB" id="A0AAV5QMA9"/>
<dbReference type="SUPFAM" id="SSF51306">
    <property type="entry name" value="LexA/Signal peptidase"/>
    <property type="match status" value="1"/>
</dbReference>
<reference evidence="10 11" key="1">
    <citation type="journal article" date="2023" name="Elife">
        <title>Identification of key yeast species and microbe-microbe interactions impacting larval growth of Drosophila in the wild.</title>
        <authorList>
            <person name="Mure A."/>
            <person name="Sugiura Y."/>
            <person name="Maeda R."/>
            <person name="Honda K."/>
            <person name="Sakurai N."/>
            <person name="Takahashi Y."/>
            <person name="Watada M."/>
            <person name="Katoh T."/>
            <person name="Gotoh A."/>
            <person name="Gotoh Y."/>
            <person name="Taniguchi I."/>
            <person name="Nakamura K."/>
            <person name="Hayashi T."/>
            <person name="Katayama T."/>
            <person name="Uemura T."/>
            <person name="Hattori Y."/>
        </authorList>
    </citation>
    <scope>NUCLEOTIDE SEQUENCE [LARGE SCALE GENOMIC DNA]</scope>
    <source>
        <strain evidence="10 11">SC-9</strain>
    </source>
</reference>
<evidence type="ECO:0000313" key="10">
    <source>
        <dbReference type="EMBL" id="GMM35846.1"/>
    </source>
</evidence>
<organism evidence="10 11">
    <name type="scientific">Saccharomycopsis crataegensis</name>
    <dbReference type="NCBI Taxonomy" id="43959"/>
    <lineage>
        <taxon>Eukaryota</taxon>
        <taxon>Fungi</taxon>
        <taxon>Dikarya</taxon>
        <taxon>Ascomycota</taxon>
        <taxon>Saccharomycotina</taxon>
        <taxon>Saccharomycetes</taxon>
        <taxon>Saccharomycopsidaceae</taxon>
        <taxon>Saccharomycopsis</taxon>
    </lineage>
</organism>
<evidence type="ECO:0000256" key="6">
    <source>
        <dbReference type="ARBA" id="ARBA00038445"/>
    </source>
</evidence>
<dbReference type="PANTHER" id="PTHR12383:SF16">
    <property type="entry name" value="MITOCHONDRIAL INNER MEMBRANE PROTEASE SUBUNIT 1"/>
    <property type="match status" value="1"/>
</dbReference>
<evidence type="ECO:0000256" key="3">
    <source>
        <dbReference type="ARBA" id="ARBA00022801"/>
    </source>
</evidence>
<dbReference type="EC" id="3.4.21.-" evidence="8"/>
<dbReference type="InterPro" id="IPR052064">
    <property type="entry name" value="Mito_IMP1_subunit"/>
</dbReference>
<dbReference type="InterPro" id="IPR000223">
    <property type="entry name" value="Pept_S26A_signal_pept_1"/>
</dbReference>